<dbReference type="SUPFAM" id="SSF53098">
    <property type="entry name" value="Ribonuclease H-like"/>
    <property type="match status" value="1"/>
</dbReference>
<dbReference type="Proteomes" id="UP000712600">
    <property type="component" value="Unassembled WGS sequence"/>
</dbReference>
<gene>
    <name evidence="2" type="ORF">F2Q69_00003555</name>
</gene>
<dbReference type="InterPro" id="IPR036397">
    <property type="entry name" value="RNaseH_sf"/>
</dbReference>
<evidence type="ECO:0000313" key="2">
    <source>
        <dbReference type="EMBL" id="KAF3514740.1"/>
    </source>
</evidence>
<dbReference type="CDD" id="cd06222">
    <property type="entry name" value="RNase_H_like"/>
    <property type="match status" value="1"/>
</dbReference>
<dbReference type="PANTHER" id="PTHR47074">
    <property type="entry name" value="BNAC02G40300D PROTEIN"/>
    <property type="match status" value="1"/>
</dbReference>
<dbReference type="GO" id="GO:0003676">
    <property type="term" value="F:nucleic acid binding"/>
    <property type="evidence" value="ECO:0007669"/>
    <property type="project" value="InterPro"/>
</dbReference>
<dbReference type="InterPro" id="IPR002156">
    <property type="entry name" value="RNaseH_domain"/>
</dbReference>
<proteinExistence type="predicted"/>
<sequence>MGPDAGHKEGFSSPPCIGFRATRTSLGDDQIGCGLAPGRNRSPNALQISGTGFYQTGIRFSPADQGHKEERTDLGASWDSLGHRKPLLFSPDISYFLLDSRLQNVVADSLAKEALFWRDAPLSISFDPRGIVELEVGDRWTELCSKPSLPPTGIVSSSLVPWILWTLWKERNKFVFDGTSVSPAEALTIAIKAAKEWDQTQDIKKDQAPPSALDSELLEPALVVIRSNAAWRKEDKKAGIGWTVQTRAELQRRKKTLMFVSSPLMAEDLAVREALMHCKSQGLDSIRLESDSAQLIKAIKRKEPISELHGILSDIASLCSSPPISISFSWIPRLQNVVADSVAKEALCMVDAIMAPT</sequence>
<feature type="domain" description="RNase H type-1" evidence="1">
    <location>
        <begin position="227"/>
        <end position="346"/>
    </location>
</feature>
<dbReference type="Gene3D" id="3.30.420.10">
    <property type="entry name" value="Ribonuclease H-like superfamily/Ribonuclease H"/>
    <property type="match status" value="1"/>
</dbReference>
<dbReference type="Pfam" id="PF13456">
    <property type="entry name" value="RVT_3"/>
    <property type="match status" value="1"/>
</dbReference>
<dbReference type="InterPro" id="IPR044730">
    <property type="entry name" value="RNase_H-like_dom_plant"/>
</dbReference>
<dbReference type="PANTHER" id="PTHR47074:SF11">
    <property type="entry name" value="REVERSE TRANSCRIPTASE-LIKE PROTEIN"/>
    <property type="match status" value="1"/>
</dbReference>
<dbReference type="InterPro" id="IPR012337">
    <property type="entry name" value="RNaseH-like_sf"/>
</dbReference>
<dbReference type="GO" id="GO:0004523">
    <property type="term" value="F:RNA-DNA hybrid ribonuclease activity"/>
    <property type="evidence" value="ECO:0007669"/>
    <property type="project" value="InterPro"/>
</dbReference>
<organism evidence="2 3">
    <name type="scientific">Brassica cretica</name>
    <name type="common">Mustard</name>
    <dbReference type="NCBI Taxonomy" id="69181"/>
    <lineage>
        <taxon>Eukaryota</taxon>
        <taxon>Viridiplantae</taxon>
        <taxon>Streptophyta</taxon>
        <taxon>Embryophyta</taxon>
        <taxon>Tracheophyta</taxon>
        <taxon>Spermatophyta</taxon>
        <taxon>Magnoliopsida</taxon>
        <taxon>eudicotyledons</taxon>
        <taxon>Gunneridae</taxon>
        <taxon>Pentapetalae</taxon>
        <taxon>rosids</taxon>
        <taxon>malvids</taxon>
        <taxon>Brassicales</taxon>
        <taxon>Brassicaceae</taxon>
        <taxon>Brassiceae</taxon>
        <taxon>Brassica</taxon>
    </lineage>
</organism>
<evidence type="ECO:0000313" key="3">
    <source>
        <dbReference type="Proteomes" id="UP000712600"/>
    </source>
</evidence>
<dbReference type="InterPro" id="IPR052929">
    <property type="entry name" value="RNase_H-like_EbsB-rel"/>
</dbReference>
<comment type="caution">
    <text evidence="2">The sequence shown here is derived from an EMBL/GenBank/DDBJ whole genome shotgun (WGS) entry which is preliminary data.</text>
</comment>
<name>A0A8S9PHZ1_BRACR</name>
<reference evidence="2" key="1">
    <citation type="submission" date="2019-12" db="EMBL/GenBank/DDBJ databases">
        <title>Genome sequencing and annotation of Brassica cretica.</title>
        <authorList>
            <person name="Studholme D.J."/>
            <person name="Sarris P."/>
        </authorList>
    </citation>
    <scope>NUCLEOTIDE SEQUENCE</scope>
    <source>
        <strain evidence="2">PFS-109/04</strain>
        <tissue evidence="2">Leaf</tissue>
    </source>
</reference>
<dbReference type="AlphaFoldDB" id="A0A8S9PHZ1"/>
<protein>
    <recommendedName>
        <fullName evidence="1">RNase H type-1 domain-containing protein</fullName>
    </recommendedName>
</protein>
<evidence type="ECO:0000259" key="1">
    <source>
        <dbReference type="Pfam" id="PF13456"/>
    </source>
</evidence>
<dbReference type="EMBL" id="QGKX02001521">
    <property type="protein sequence ID" value="KAF3514740.1"/>
    <property type="molecule type" value="Genomic_DNA"/>
</dbReference>
<accession>A0A8S9PHZ1</accession>